<evidence type="ECO:0000313" key="4">
    <source>
        <dbReference type="Proteomes" id="UP000765509"/>
    </source>
</evidence>
<feature type="signal peptide" evidence="2">
    <location>
        <begin position="1"/>
        <end position="17"/>
    </location>
</feature>
<evidence type="ECO:0000256" key="1">
    <source>
        <dbReference type="SAM" id="MobiDB-lite"/>
    </source>
</evidence>
<keyword evidence="2" id="KW-0732">Signal</keyword>
<reference evidence="3" key="1">
    <citation type="submission" date="2021-03" db="EMBL/GenBank/DDBJ databases">
        <title>Draft genome sequence of rust myrtle Austropuccinia psidii MF-1, a brazilian biotype.</title>
        <authorList>
            <person name="Quecine M.C."/>
            <person name="Pachon D.M.R."/>
            <person name="Bonatelli M.L."/>
            <person name="Correr F.H."/>
            <person name="Franceschini L.M."/>
            <person name="Leite T.F."/>
            <person name="Margarido G.R.A."/>
            <person name="Almeida C.A."/>
            <person name="Ferrarezi J.A."/>
            <person name="Labate C.A."/>
        </authorList>
    </citation>
    <scope>NUCLEOTIDE SEQUENCE</scope>
    <source>
        <strain evidence="3">MF-1</strain>
    </source>
</reference>
<feature type="region of interest" description="Disordered" evidence="1">
    <location>
        <begin position="523"/>
        <end position="542"/>
    </location>
</feature>
<gene>
    <name evidence="3" type="ORF">O181_002067</name>
</gene>
<proteinExistence type="predicted"/>
<feature type="chain" id="PRO_5040485500" evidence="2">
    <location>
        <begin position="18"/>
        <end position="542"/>
    </location>
</feature>
<evidence type="ECO:0000256" key="2">
    <source>
        <dbReference type="SAM" id="SignalP"/>
    </source>
</evidence>
<dbReference type="AlphaFoldDB" id="A0A9Q3BBS3"/>
<feature type="compositionally biased region" description="Basic residues" evidence="1">
    <location>
        <begin position="531"/>
        <end position="542"/>
    </location>
</feature>
<accession>A0A9Q3BBS3</accession>
<organism evidence="3 4">
    <name type="scientific">Austropuccinia psidii MF-1</name>
    <dbReference type="NCBI Taxonomy" id="1389203"/>
    <lineage>
        <taxon>Eukaryota</taxon>
        <taxon>Fungi</taxon>
        <taxon>Dikarya</taxon>
        <taxon>Basidiomycota</taxon>
        <taxon>Pucciniomycotina</taxon>
        <taxon>Pucciniomycetes</taxon>
        <taxon>Pucciniales</taxon>
        <taxon>Sphaerophragmiaceae</taxon>
        <taxon>Austropuccinia</taxon>
    </lineage>
</organism>
<comment type="caution">
    <text evidence="3">The sequence shown here is derived from an EMBL/GenBank/DDBJ whole genome shotgun (WGS) entry which is preliminary data.</text>
</comment>
<protein>
    <submittedName>
        <fullName evidence="3">Uncharacterized protein</fullName>
    </submittedName>
</protein>
<dbReference type="Proteomes" id="UP000765509">
    <property type="component" value="Unassembled WGS sequence"/>
</dbReference>
<dbReference type="EMBL" id="AVOT02000334">
    <property type="protein sequence ID" value="MBW0462352.1"/>
    <property type="molecule type" value="Genomic_DNA"/>
</dbReference>
<name>A0A9Q3BBS3_9BASI</name>
<evidence type="ECO:0000313" key="3">
    <source>
        <dbReference type="EMBL" id="MBW0462352.1"/>
    </source>
</evidence>
<keyword evidence="4" id="KW-1185">Reference proteome</keyword>
<sequence length="542" mass="57679">MITAHLLLLSLFTLALSDPHLPVRSSGPRVRRHLVLRGLDSEPHLPKCLEATGAACLNALTPGAISLIADQQHTTIASLADGEDGSLSSRSSVPFMPDQELVPSPIMDAINETPLSSEMSLPLVKRLTGDSPLSLIPSSFEQILTVPEASMNLPPTAQKESASILPKSSGFLASRSSVPSPANEISNPNVSNAQKKVEHIALAENEPHRILKEDVPLTLGKRLAGPPSVPIMSSFEKEVGKIPSAVNLSSLNARSTSPEHMDNILAISSTTNRNVNDTESTVLHLSSSTISPPISSMSLGIATLEKLKPRSVNQTDDMAPNNTTADTLALISSSPLNKRFIDVSSSAKMSSTTLKLMANANAKILSRSINQTGNMAPNDMTGYPSNLTSSFPLSKRFIGIPSSAKISTASHELVAIAASRISSRSVNQTDDMAFDNMTGDPSTLNNSLPLTTSNISSRSIGQTDAIAPSNVTDGLSTPNNSLPLNKRLINVSSAPKMSVKPDQPISDLPRLSGLDKQIHVIVSQPSTTDRKLHRKLRESRRI</sequence>